<dbReference type="InterPro" id="IPR008538">
    <property type="entry name" value="Uma2"/>
</dbReference>
<feature type="domain" description="Putative restriction endonuclease" evidence="1">
    <location>
        <begin position="15"/>
        <end position="146"/>
    </location>
</feature>
<dbReference type="Pfam" id="PF05685">
    <property type="entry name" value="Uma2"/>
    <property type="match status" value="1"/>
</dbReference>
<evidence type="ECO:0000313" key="3">
    <source>
        <dbReference type="Proteomes" id="UP000199227"/>
    </source>
</evidence>
<dbReference type="RefSeq" id="WP_092909949.1">
    <property type="nucleotide sequence ID" value="NZ_FOXB01000001.1"/>
</dbReference>
<protein>
    <submittedName>
        <fullName evidence="2">Endonuclease, Uma2 family (Restriction endonuclease fold)</fullName>
    </submittedName>
</protein>
<dbReference type="InterPro" id="IPR012296">
    <property type="entry name" value="Nuclease_put_TT1808"/>
</dbReference>
<dbReference type="SUPFAM" id="SSF52980">
    <property type="entry name" value="Restriction endonuclease-like"/>
    <property type="match status" value="1"/>
</dbReference>
<accession>A0A1I5KXA5</accession>
<keyword evidence="2" id="KW-0255">Endonuclease</keyword>
<dbReference type="OrthoDB" id="5368528at2"/>
<dbReference type="PANTHER" id="PTHR36558">
    <property type="entry name" value="GLR1098 PROTEIN"/>
    <property type="match status" value="1"/>
</dbReference>
<dbReference type="GO" id="GO:0004519">
    <property type="term" value="F:endonuclease activity"/>
    <property type="evidence" value="ECO:0007669"/>
    <property type="project" value="UniProtKB-KW"/>
</dbReference>
<dbReference type="AlphaFoldDB" id="A0A1I5KXA5"/>
<keyword evidence="2" id="KW-0540">Nuclease</keyword>
<dbReference type="CDD" id="cd06260">
    <property type="entry name" value="DUF820-like"/>
    <property type="match status" value="1"/>
</dbReference>
<reference evidence="2 3" key="1">
    <citation type="submission" date="2016-10" db="EMBL/GenBank/DDBJ databases">
        <authorList>
            <person name="de Groot N.N."/>
        </authorList>
    </citation>
    <scope>NUCLEOTIDE SEQUENCE [LARGE SCALE GENOMIC DNA]</scope>
    <source>
        <strain evidence="2 3">EP1-55-1</strain>
    </source>
</reference>
<name>A0A1I5KXA5_9BACT</name>
<keyword evidence="2" id="KW-0378">Hydrolase</keyword>
<sequence length="172" mass="20705">MSINPPKYTYDDYKLWQGDWELIDGYPFAMAPSPYGKHQKIMSRLIHIFSQELEDCDCDIYPELDLIIDEKNVVRPDLALYCEEVEEYPKVMPKLTVEILSKSSIEKDEDIKFKLYEKEGILYYIIVYPDFEKVRVFKLVNEIYKKVYEGDRKFNFKFDECEIEIDFLKIFK</sequence>
<dbReference type="STRING" id="223786.SAMN05216234_101134"/>
<proteinExistence type="predicted"/>
<dbReference type="EMBL" id="FOXB01000001">
    <property type="protein sequence ID" value="SFO89760.1"/>
    <property type="molecule type" value="Genomic_DNA"/>
</dbReference>
<evidence type="ECO:0000313" key="2">
    <source>
        <dbReference type="EMBL" id="SFO89760.1"/>
    </source>
</evidence>
<dbReference type="Gene3D" id="3.90.1570.10">
    <property type="entry name" value="tt1808, chain A"/>
    <property type="match status" value="1"/>
</dbReference>
<evidence type="ECO:0000259" key="1">
    <source>
        <dbReference type="Pfam" id="PF05685"/>
    </source>
</evidence>
<dbReference type="InterPro" id="IPR011335">
    <property type="entry name" value="Restrct_endonuc-II-like"/>
</dbReference>
<dbReference type="Proteomes" id="UP000199227">
    <property type="component" value="Unassembled WGS sequence"/>
</dbReference>
<gene>
    <name evidence="2" type="ORF">SAMN05216234_101134</name>
</gene>
<organism evidence="2 3">
    <name type="scientific">Hydrogenimonas thermophila</name>
    <dbReference type="NCBI Taxonomy" id="223786"/>
    <lineage>
        <taxon>Bacteria</taxon>
        <taxon>Pseudomonadati</taxon>
        <taxon>Campylobacterota</taxon>
        <taxon>Epsilonproteobacteria</taxon>
        <taxon>Campylobacterales</taxon>
        <taxon>Hydrogenimonadaceae</taxon>
        <taxon>Hydrogenimonas</taxon>
    </lineage>
</organism>
<keyword evidence="3" id="KW-1185">Reference proteome</keyword>
<dbReference type="PANTHER" id="PTHR36558:SF1">
    <property type="entry name" value="RESTRICTION ENDONUCLEASE DOMAIN-CONTAINING PROTEIN-RELATED"/>
    <property type="match status" value="1"/>
</dbReference>